<comment type="caution">
    <text evidence="1">The sequence shown here is derived from an EMBL/GenBank/DDBJ whole genome shotgun (WGS) entry which is preliminary data.</text>
</comment>
<dbReference type="InterPro" id="IPR046653">
    <property type="entry name" value="DUF6765"/>
</dbReference>
<dbReference type="Proteomes" id="UP000029868">
    <property type="component" value="Unassembled WGS sequence"/>
</dbReference>
<reference evidence="1 2" key="1">
    <citation type="submission" date="2014-08" db="EMBL/GenBank/DDBJ databases">
        <title>Genomic and Phenotypic Diversity of Colwellia psychrerythraea strains from Disparate Marine Basins.</title>
        <authorList>
            <person name="Techtmann S.M."/>
            <person name="Stelling S.C."/>
            <person name="Utturkar S.M."/>
            <person name="Alshibli N."/>
            <person name="Harris A."/>
            <person name="Brown S.D."/>
            <person name="Hazen T.C."/>
        </authorList>
    </citation>
    <scope>NUCLEOTIDE SEQUENCE [LARGE SCALE GENOMIC DNA]</scope>
    <source>
        <strain evidence="1 2">GAB14E</strain>
    </source>
</reference>
<dbReference type="PATRIC" id="fig|28229.3.peg.4259"/>
<dbReference type="Pfam" id="PF20551">
    <property type="entry name" value="DUF6765"/>
    <property type="match status" value="1"/>
</dbReference>
<dbReference type="EMBL" id="JQEC01000070">
    <property type="protein sequence ID" value="KGJ87949.1"/>
    <property type="molecule type" value="Genomic_DNA"/>
</dbReference>
<gene>
    <name evidence="1" type="ORF">GAB14E_4282</name>
</gene>
<evidence type="ECO:0000313" key="1">
    <source>
        <dbReference type="EMBL" id="KGJ87949.1"/>
    </source>
</evidence>
<proteinExistence type="predicted"/>
<accession>A0A099KB37</accession>
<name>A0A099KB37_COLPS</name>
<dbReference type="OrthoDB" id="569000at2"/>
<dbReference type="RefSeq" id="WP_033084197.1">
    <property type="nucleotide sequence ID" value="NZ_JQEC01000070.1"/>
</dbReference>
<organism evidence="1 2">
    <name type="scientific">Colwellia psychrerythraea</name>
    <name type="common">Vibrio psychroerythus</name>
    <dbReference type="NCBI Taxonomy" id="28229"/>
    <lineage>
        <taxon>Bacteria</taxon>
        <taxon>Pseudomonadati</taxon>
        <taxon>Pseudomonadota</taxon>
        <taxon>Gammaproteobacteria</taxon>
        <taxon>Alteromonadales</taxon>
        <taxon>Colwelliaceae</taxon>
        <taxon>Colwellia</taxon>
    </lineage>
</organism>
<evidence type="ECO:0000313" key="2">
    <source>
        <dbReference type="Proteomes" id="UP000029868"/>
    </source>
</evidence>
<dbReference type="AlphaFoldDB" id="A0A099KB37"/>
<sequence>MDTDFHFYGTGTAALNAGFNLKQANLIANAAEYVDFFNSDFWSNWNIKDNTNIVQAITYPQLTCQTIGAKMAVDYNSDLWNAFHFPPGNLSHSQASNINSYEWEQNFKSRLKIRSTASSLSNAEVPKLCRPYSVFALDMAKDSINKFRELNDGKNDLTTLINTYTGNSGNYSVDDREKLALILLGIRMHVFADTWAHQDFTGEASKNINGAGTLNSVYASEKDSNVLSLTDWTGTAWALHSDTDCAAAPAFIPGSSACRGHGQVGHFPDYSWLSYIYPAAWHPSNGYILRNNPTEYNEAWSWLSTVMASCLGIKTASSKVSDNPLKTNSNTGGQSQKLTIPADINDAICKKHTLDNTKLSAVFESEKTWQSTELGKKFKLNERWNNNKCVFTEPMYKSLGLIDGLAQTRYGNINVEANSTLHYMQLAADIHYKWCQKWAEEHPEFKWQPAAIKK</sequence>
<protein>
    <submittedName>
        <fullName evidence="1">Uncharacterized protein</fullName>
    </submittedName>
</protein>